<name>A0A836KSZ0_9TRYP</name>
<dbReference type="OrthoDB" id="248923at2759"/>
<feature type="compositionally biased region" description="Low complexity" evidence="5">
    <location>
        <begin position="1448"/>
        <end position="1461"/>
    </location>
</feature>
<dbReference type="Proteomes" id="UP000673552">
    <property type="component" value="Unassembled WGS sequence"/>
</dbReference>
<comment type="caution">
    <text evidence="8">The sequence shown here is derived from an EMBL/GenBank/DDBJ whole genome shotgun (WGS) entry which is preliminary data.</text>
</comment>
<dbReference type="Gene3D" id="3.30.200.20">
    <property type="entry name" value="Phosphorylase Kinase, domain 1"/>
    <property type="match status" value="1"/>
</dbReference>
<feature type="region of interest" description="Disordered" evidence="5">
    <location>
        <begin position="186"/>
        <end position="270"/>
    </location>
</feature>
<organism evidence="8 9">
    <name type="scientific">Leishmania martiniquensis</name>
    <dbReference type="NCBI Taxonomy" id="1580590"/>
    <lineage>
        <taxon>Eukaryota</taxon>
        <taxon>Discoba</taxon>
        <taxon>Euglenozoa</taxon>
        <taxon>Kinetoplastea</taxon>
        <taxon>Metakinetoplastina</taxon>
        <taxon>Trypanosomatida</taxon>
        <taxon>Trypanosomatidae</taxon>
        <taxon>Leishmaniinae</taxon>
        <taxon>Leishmania</taxon>
    </lineage>
</organism>
<keyword evidence="3" id="KW-0418">Kinase</keyword>
<feature type="region of interest" description="Disordered" evidence="5">
    <location>
        <begin position="890"/>
        <end position="1032"/>
    </location>
</feature>
<protein>
    <recommendedName>
        <fullName evidence="7">Protein kinase domain-containing protein</fullName>
    </recommendedName>
</protein>
<feature type="compositionally biased region" description="Low complexity" evidence="5">
    <location>
        <begin position="1526"/>
        <end position="1540"/>
    </location>
</feature>
<sequence length="2147" mass="221730">MGVCSHSPAAPPLSSAYAHGASSAPSAGPRARNVGVRAGSARTTMHVAGAPESSVGGYLLVNEGPLVVRDETRTLTNSRVDAFHVLLVVFCLLLVVTVVLLAAALRLLRRVAAAVAAAEGSVVQSTLSAGLDAEGDTLHMSIGVDDEEDAAVPTGFRDSCTQLEEDARLQQPLLYRIHGRDSIARRHRCDSCRRQQQPSRRTTSRGFHARRAPLGISSAAPTSDDASDGEIATPRSGSQSHWAGCSAVPTPGRRAAAHGPPVPERDIRRPAGADASVADVHEWYTTHAGPKSTWQNSGSPSPSGAARKSRAGAVATAPPSPAPAAANHGGIRLGVDVQVPVFTATTEQDVVVYNTTHDSRYRILQRIGTGAFSSVYLVQQKTSGRILALKYTLCQDDRQRQAALRECEVIHCLQGHPQVIQIVDMFMSYQFDCARESPTTAGYPAVLVPPPRRREQAAVDQSSQPLAGVQPRAPAAIASVVSSKTVSGAGAPQILRDRPSEVATRTALFPLAQPPGAVRSHQRCSAATATPSLGNRCTSPVALVSTTTSWAAAQLKGLGSAGMEAAGSAGLEDLVVTAALRAHACGQTKGSSTECRTAVQDRDDDGDFSCMGGAAESECKLNTMGAVRRQYRSPYIATVCGYGSGNSEENGGGRRRGYHCMHSLADGVTCRAYAADADCVSDRQAGDCTLSHHHVAAIGVEKFKVSPEPILCATHTEQVLTSAPRWQEHRRQPHYPRPLQHGVQPASQGRGSFHLRFGITAKTSTTPVAASCPAALGGGVYAPVPLHVAASAGCQGYGRATLQSAPQPLAAPLTAASAAPVAATEASSLTRSTSHTGAPHMCWHTTNTAIGAVIDNDSDAATTANVSAGCCTTAGMSTTATAMDYCLPSTARNTTLSPSSGASRERSTREGDDGIDDFDSSSASRKIEAQAKRAARETAEMAQPLRRAPSRNSDRGDGQGGQPGHPAGKETWRTDLQANAVADETRSDGSDSARFSATTSSDTQEPTQPMYLILVPPSDRRPPGNGTAVAPESRCIRSNSIASKRVSGGSHGTLPQLQYRTHAPGEASPIAPLPSSANPPCCAGDAPAAVRPVTVSSSAAPSPVGAVSNTEGSRLLPATASSPLRGHTFAPVSSSASSPSGAATVQSIVHTSATPPQEQQLLLQPTSSLSAPQQRPMPSMAVSYSPARPGVSSADVSGDATGALSAGDPIRFKDFAPSPTTTTARAAAFWTPGTALQANGYGTATDAEDGRAHQQPHIFRGNPAQSLFVAAAGSENAIMGASGQGLDRQPSSFVDPYMERARGGEPVPPPRTSYAPGGGVRYNSLIVPYVAAPQTGTNGRRAQPGSNSSFFTVIASGTGTSAFEARKAVGGHEWRFQAAGAERGSPDTCVSASGAHALRLASPPPLLDASSATEAVVRDTYAPLRYSNAMQSGGVSLTTSSMACASAVSSLPPQQSGLSPSSPAPPPVASPALKNTPLVVPKAIRGAWAGQQGEHMDRKDGKPHINLPLHSANIALTPTQAPPSLPAGSLAGPASAAHLPRPGAAHCTAALSMKPLWASDGVAPTAAGLAAAPVTGVAAPPLRAGDDADREQQHHYGNARPGGAAPSPVRYTNAENPHLCNVYNANVGLVDAASAAAVSALANAPPTTDTRPPPNVCAGAGGFNGNASSTTTQMTASSDFPCNARDTGYLCLVMEYHPMGDLCRYVMRAKHQLEMRHHRQQQFPSHTLARSGAMSMATAESVASPATTTTLTSERSSFQQVQAAAGNAAEWVGVGAGVDGVVPTSPLSCRQSEVKQGGTAAVSSLLAAAAAATWTAKVARSHRDLHLALSAGVGGSGSSSGRHAAGGPEAQTTADAAADLTSDNPLTEAQLLSIAYQLASVLDHMHRQSPPIIHRDLKPENILIKGEVLDYLDLSLPEVSTNIRSMPSSFVSPADTATAGALSQHNEGGGSSGRGNGDGNDGVVGKPSAPTPSPTSMALEADTSAALWSLSSLPLPPIRITRAVVPIVLIDFGLSIQLDTRSRSYGSRGGGTRPYIAPESWQGGTCTASDVWSLGCVLYALATCRLTAKGVRIMSQEAKQDGFASRMLNDIIAKKYSLAFASFVVSLLVVDPAKRPTAAQAAQCFCVADGEVRFDLRSPFFSNVLDL</sequence>
<dbReference type="GO" id="GO:0005524">
    <property type="term" value="F:ATP binding"/>
    <property type="evidence" value="ECO:0007669"/>
    <property type="project" value="UniProtKB-KW"/>
</dbReference>
<keyword evidence="1" id="KW-0808">Transferase</keyword>
<dbReference type="RefSeq" id="XP_067180934.1">
    <property type="nucleotide sequence ID" value="XM_067324577.1"/>
</dbReference>
<feature type="region of interest" description="Disordered" evidence="5">
    <location>
        <begin position="1939"/>
        <end position="1977"/>
    </location>
</feature>
<evidence type="ECO:0000256" key="3">
    <source>
        <dbReference type="ARBA" id="ARBA00022777"/>
    </source>
</evidence>
<dbReference type="SUPFAM" id="SSF56112">
    <property type="entry name" value="Protein kinase-like (PK-like)"/>
    <property type="match status" value="1"/>
</dbReference>
<feature type="region of interest" description="Disordered" evidence="5">
    <location>
        <begin position="1832"/>
        <end position="1854"/>
    </location>
</feature>
<keyword evidence="6" id="KW-0472">Membrane</keyword>
<dbReference type="SMART" id="SM00220">
    <property type="entry name" value="S_TKc"/>
    <property type="match status" value="1"/>
</dbReference>
<keyword evidence="6" id="KW-1133">Transmembrane helix</keyword>
<feature type="compositionally biased region" description="Low complexity" evidence="5">
    <location>
        <begin position="1096"/>
        <end position="1108"/>
    </location>
</feature>
<reference evidence="9" key="2">
    <citation type="journal article" date="2021" name="Sci. Data">
        <title>Chromosome-scale genome sequencing, assembly and annotation of six genomes from subfamily Leishmaniinae.</title>
        <authorList>
            <person name="Almutairi H."/>
            <person name="Urbaniak M.D."/>
            <person name="Bates M.D."/>
            <person name="Jariyapan N."/>
            <person name="Kwakye-Nuako G."/>
            <person name="Thomaz Soccol V."/>
            <person name="Al-Salem W.S."/>
            <person name="Dillon R.J."/>
            <person name="Bates P.A."/>
            <person name="Gatherer D."/>
        </authorList>
    </citation>
    <scope>NUCLEOTIDE SEQUENCE [LARGE SCALE GENOMIC DNA]</scope>
</reference>
<dbReference type="InterPro" id="IPR000719">
    <property type="entry name" value="Prot_kinase_dom"/>
</dbReference>
<feature type="region of interest" description="Disordered" evidence="5">
    <location>
        <begin position="286"/>
        <end position="328"/>
    </location>
</feature>
<feature type="region of interest" description="Disordered" evidence="5">
    <location>
        <begin position="1166"/>
        <end position="1186"/>
    </location>
</feature>
<feature type="compositionally biased region" description="Low complexity" evidence="5">
    <location>
        <begin position="194"/>
        <end position="205"/>
    </location>
</feature>
<accession>A0A836KSZ0</accession>
<feature type="region of interest" description="Disordered" evidence="5">
    <location>
        <begin position="1096"/>
        <end position="1122"/>
    </location>
</feature>
<feature type="compositionally biased region" description="Polar residues" evidence="5">
    <location>
        <begin position="292"/>
        <end position="302"/>
    </location>
</feature>
<evidence type="ECO:0000256" key="6">
    <source>
        <dbReference type="SAM" id="Phobius"/>
    </source>
</evidence>
<feature type="compositionally biased region" description="Gly residues" evidence="5">
    <location>
        <begin position="1947"/>
        <end position="1962"/>
    </location>
</feature>
<feature type="compositionally biased region" description="Low complexity" evidence="5">
    <location>
        <begin position="1839"/>
        <end position="1854"/>
    </location>
</feature>
<feature type="region of interest" description="Disordered" evidence="5">
    <location>
        <begin position="1448"/>
        <end position="1476"/>
    </location>
</feature>
<keyword evidence="9" id="KW-1185">Reference proteome</keyword>
<reference evidence="9" key="1">
    <citation type="journal article" date="2021" name="Microbiol. Resour. Announc.">
        <title>LGAAP: Leishmaniinae Genome Assembly and Annotation Pipeline.</title>
        <authorList>
            <person name="Almutairi H."/>
            <person name="Urbaniak M.D."/>
            <person name="Bates M.D."/>
            <person name="Jariyapan N."/>
            <person name="Kwakye-Nuako G."/>
            <person name="Thomaz-Soccol V."/>
            <person name="Al-Salem W.S."/>
            <person name="Dillon R.J."/>
            <person name="Bates P.A."/>
            <person name="Gatherer D."/>
        </authorList>
    </citation>
    <scope>NUCLEOTIDE SEQUENCE [LARGE SCALE GENOMIC DNA]</scope>
</reference>
<dbReference type="PANTHER" id="PTHR43671:SF103">
    <property type="entry name" value="KINASE, PUTATIVE-RELATED"/>
    <property type="match status" value="1"/>
</dbReference>
<dbReference type="InterPro" id="IPR008271">
    <property type="entry name" value="Ser/Thr_kinase_AS"/>
</dbReference>
<dbReference type="KEGG" id="lmat:92517089"/>
<evidence type="ECO:0000313" key="8">
    <source>
        <dbReference type="EMBL" id="KAG5485781.1"/>
    </source>
</evidence>
<keyword evidence="2" id="KW-0547">Nucleotide-binding</keyword>
<dbReference type="PROSITE" id="PS00108">
    <property type="entry name" value="PROTEIN_KINASE_ST"/>
    <property type="match status" value="1"/>
</dbReference>
<feature type="compositionally biased region" description="Basic and acidic residues" evidence="5">
    <location>
        <begin position="925"/>
        <end position="939"/>
    </location>
</feature>
<gene>
    <name evidence="8" type="ORF">LSCM1_07193</name>
</gene>
<feature type="compositionally biased region" description="Basic and acidic residues" evidence="5">
    <location>
        <begin position="1584"/>
        <end position="1594"/>
    </location>
</feature>
<proteinExistence type="predicted"/>
<dbReference type="InterPro" id="IPR011009">
    <property type="entry name" value="Kinase-like_dom_sf"/>
</dbReference>
<evidence type="ECO:0000256" key="2">
    <source>
        <dbReference type="ARBA" id="ARBA00022741"/>
    </source>
</evidence>
<feature type="transmembrane region" description="Helical" evidence="6">
    <location>
        <begin position="83"/>
        <end position="105"/>
    </location>
</feature>
<feature type="region of interest" description="Disordered" evidence="5">
    <location>
        <begin position="1580"/>
        <end position="1611"/>
    </location>
</feature>
<dbReference type="InterPro" id="IPR050660">
    <property type="entry name" value="NEK_Ser/Thr_kinase"/>
</dbReference>
<dbReference type="GeneID" id="92517089"/>
<feature type="compositionally biased region" description="Basic and acidic residues" evidence="5">
    <location>
        <begin position="903"/>
        <end position="912"/>
    </location>
</feature>
<dbReference type="GO" id="GO:0004674">
    <property type="term" value="F:protein serine/threonine kinase activity"/>
    <property type="evidence" value="ECO:0007669"/>
    <property type="project" value="UniProtKB-EC"/>
</dbReference>
<keyword evidence="4" id="KW-0067">ATP-binding</keyword>
<feature type="compositionally biased region" description="Polar residues" evidence="5">
    <location>
        <begin position="993"/>
        <end position="1007"/>
    </location>
</feature>
<dbReference type="EMBL" id="JAFEUZ010000008">
    <property type="protein sequence ID" value="KAG5485781.1"/>
    <property type="molecule type" value="Genomic_DNA"/>
</dbReference>
<feature type="compositionally biased region" description="Polar residues" evidence="5">
    <location>
        <begin position="890"/>
        <end position="902"/>
    </location>
</feature>
<dbReference type="Gene3D" id="1.10.510.10">
    <property type="entry name" value="Transferase(Phosphotransferase) domain 1"/>
    <property type="match status" value="2"/>
</dbReference>
<evidence type="ECO:0000256" key="1">
    <source>
        <dbReference type="ARBA" id="ARBA00022679"/>
    </source>
</evidence>
<feature type="domain" description="Protein kinase" evidence="7">
    <location>
        <begin position="1768"/>
        <end position="2141"/>
    </location>
</feature>
<evidence type="ECO:0000256" key="4">
    <source>
        <dbReference type="ARBA" id="ARBA00022840"/>
    </source>
</evidence>
<dbReference type="PANTHER" id="PTHR43671">
    <property type="entry name" value="SERINE/THREONINE-PROTEIN KINASE NEK"/>
    <property type="match status" value="1"/>
</dbReference>
<evidence type="ECO:0000313" key="9">
    <source>
        <dbReference type="Proteomes" id="UP000673552"/>
    </source>
</evidence>
<evidence type="ECO:0000256" key="5">
    <source>
        <dbReference type="SAM" id="MobiDB-lite"/>
    </source>
</evidence>
<dbReference type="PROSITE" id="PS50011">
    <property type="entry name" value="PROTEIN_KINASE_DOM"/>
    <property type="match status" value="1"/>
</dbReference>
<evidence type="ECO:0000259" key="7">
    <source>
        <dbReference type="PROSITE" id="PS50011"/>
    </source>
</evidence>
<keyword evidence="6" id="KW-0812">Transmembrane</keyword>
<feature type="region of interest" description="Disordered" evidence="5">
    <location>
        <begin position="1516"/>
        <end position="1541"/>
    </location>
</feature>
<dbReference type="Pfam" id="PF00069">
    <property type="entry name" value="Pkinase"/>
    <property type="match status" value="3"/>
</dbReference>